<evidence type="ECO:0000256" key="1">
    <source>
        <dbReference type="ARBA" id="ARBA00005234"/>
    </source>
</evidence>
<sequence length="783" mass="87808">MPVMSHPRKLIATACCTRANPPDWVGDVDRLPLHSLGSTSTTPYTAGGMPPSLRSQDKLPDEFESLLQRLQEARTHQEWATTLRATVQAIRAQRASVDSFLHQLWETVHENEIFGSRPNDTDGLPVPDHCFPRSPSPAMSTAMQNWGSNCFEVLWRRGAYIPQQWSQNFGQHMVYLAKHFRLEVFSQAAIEVLRKKRPTGKKTAIHVTGSRLLQTADLQDIRLQLQPNKVKRAGTTSTSEYTAKRTGSELDNTAVVASLLVRKKTRTLQDTPEQARAAQHADSGLHEAPTPSRSTTRESSYIYPASPSSSQAAVHDPLADERFAEPQLTYESDITDADALPRSVQGRKSRASEPNSSPQTQPLDRIRLSSDPNAPHLDQRSDIRESDAYLLSASELTDDNWVSHLTVFTVLQRVMTQRTSRLYDIGSLSCLSSLDDWSPTMPTSFDDRFLLIPFNLPLTVGLKPESGEDRMRHWVLIEIDNQQRRYRVFDPQIEITQSRKSEVMSIIRNMTSGLDAAENAESRPWTDATPSSGIPQQDSPGSCGVYTMYFTLCLAARANIKDIGSLVLRSFFKALVATDATGCTPLILISPAVLPAEDNQADSHIDIAALVRSCSDLQVLSSEHLPTISSLMDQTFENLTTDKTELMASIQVATTRLAMLREYQSSLETLRADSFLQHHTDRALTAQQLLTRKVISQTRLLERRLLQAEVSTASVQKAQSILSTWQATSAQKLQEQKRQYQLAAERFNRTYTKELEDIKARQKLLELRKHAAEEASLRFQTLF</sequence>
<organism evidence="7 8">
    <name type="scientific">Didymella exigua CBS 183.55</name>
    <dbReference type="NCBI Taxonomy" id="1150837"/>
    <lineage>
        <taxon>Eukaryota</taxon>
        <taxon>Fungi</taxon>
        <taxon>Dikarya</taxon>
        <taxon>Ascomycota</taxon>
        <taxon>Pezizomycotina</taxon>
        <taxon>Dothideomycetes</taxon>
        <taxon>Pleosporomycetidae</taxon>
        <taxon>Pleosporales</taxon>
        <taxon>Pleosporineae</taxon>
        <taxon>Didymellaceae</taxon>
        <taxon>Didymella</taxon>
    </lineage>
</organism>
<dbReference type="GO" id="GO:0006508">
    <property type="term" value="P:proteolysis"/>
    <property type="evidence" value="ECO:0007669"/>
    <property type="project" value="UniProtKB-KW"/>
</dbReference>
<feature type="compositionally biased region" description="Low complexity" evidence="5">
    <location>
        <begin position="289"/>
        <end position="313"/>
    </location>
</feature>
<protein>
    <recommendedName>
        <fullName evidence="6">Ubiquitin-like protease family profile domain-containing protein</fullName>
    </recommendedName>
</protein>
<dbReference type="InterPro" id="IPR003653">
    <property type="entry name" value="Peptidase_C48_C"/>
</dbReference>
<comment type="similarity">
    <text evidence="1">Belongs to the peptidase C48 family.</text>
</comment>
<feature type="compositionally biased region" description="Polar residues" evidence="5">
    <location>
        <begin position="352"/>
        <end position="362"/>
    </location>
</feature>
<keyword evidence="4" id="KW-0175">Coiled coil</keyword>
<feature type="compositionally biased region" description="Polar residues" evidence="5">
    <location>
        <begin position="528"/>
        <end position="538"/>
    </location>
</feature>
<evidence type="ECO:0000259" key="6">
    <source>
        <dbReference type="PROSITE" id="PS50600"/>
    </source>
</evidence>
<dbReference type="GO" id="GO:0019783">
    <property type="term" value="F:ubiquitin-like protein peptidase activity"/>
    <property type="evidence" value="ECO:0007669"/>
    <property type="project" value="UniProtKB-ARBA"/>
</dbReference>
<dbReference type="PROSITE" id="PS50600">
    <property type="entry name" value="ULP_PROTEASE"/>
    <property type="match status" value="1"/>
</dbReference>
<evidence type="ECO:0000256" key="2">
    <source>
        <dbReference type="ARBA" id="ARBA00022670"/>
    </source>
</evidence>
<dbReference type="Proteomes" id="UP000800082">
    <property type="component" value="Unassembled WGS sequence"/>
</dbReference>
<keyword evidence="2" id="KW-0645">Protease</keyword>
<dbReference type="Gene3D" id="3.40.395.10">
    <property type="entry name" value="Adenoviral Proteinase, Chain A"/>
    <property type="match status" value="1"/>
</dbReference>
<dbReference type="EMBL" id="ML979015">
    <property type="protein sequence ID" value="KAF1922774.1"/>
    <property type="molecule type" value="Genomic_DNA"/>
</dbReference>
<feature type="coiled-coil region" evidence="4">
    <location>
        <begin position="730"/>
        <end position="775"/>
    </location>
</feature>
<keyword evidence="8" id="KW-1185">Reference proteome</keyword>
<dbReference type="GeneID" id="54352087"/>
<feature type="domain" description="Ubiquitin-like protease family profile" evidence="6">
    <location>
        <begin position="381"/>
        <end position="554"/>
    </location>
</feature>
<dbReference type="AlphaFoldDB" id="A0A6A5R726"/>
<dbReference type="Pfam" id="PF02902">
    <property type="entry name" value="Peptidase_C48"/>
    <property type="match status" value="1"/>
</dbReference>
<proteinExistence type="inferred from homology"/>
<feature type="region of interest" description="Disordered" evidence="5">
    <location>
        <begin position="517"/>
        <end position="538"/>
    </location>
</feature>
<evidence type="ECO:0000256" key="4">
    <source>
        <dbReference type="SAM" id="Coils"/>
    </source>
</evidence>
<reference evidence="7" key="1">
    <citation type="journal article" date="2020" name="Stud. Mycol.">
        <title>101 Dothideomycetes genomes: a test case for predicting lifestyles and emergence of pathogens.</title>
        <authorList>
            <person name="Haridas S."/>
            <person name="Albert R."/>
            <person name="Binder M."/>
            <person name="Bloem J."/>
            <person name="Labutti K."/>
            <person name="Salamov A."/>
            <person name="Andreopoulos B."/>
            <person name="Baker S."/>
            <person name="Barry K."/>
            <person name="Bills G."/>
            <person name="Bluhm B."/>
            <person name="Cannon C."/>
            <person name="Castanera R."/>
            <person name="Culley D."/>
            <person name="Daum C."/>
            <person name="Ezra D."/>
            <person name="Gonzalez J."/>
            <person name="Henrissat B."/>
            <person name="Kuo A."/>
            <person name="Liang C."/>
            <person name="Lipzen A."/>
            <person name="Lutzoni F."/>
            <person name="Magnuson J."/>
            <person name="Mondo S."/>
            <person name="Nolan M."/>
            <person name="Ohm R."/>
            <person name="Pangilinan J."/>
            <person name="Park H.-J."/>
            <person name="Ramirez L."/>
            <person name="Alfaro M."/>
            <person name="Sun H."/>
            <person name="Tritt A."/>
            <person name="Yoshinaga Y."/>
            <person name="Zwiers L.-H."/>
            <person name="Turgeon B."/>
            <person name="Goodwin S."/>
            <person name="Spatafora J."/>
            <person name="Crous P."/>
            <person name="Grigoriev I."/>
        </authorList>
    </citation>
    <scope>NUCLEOTIDE SEQUENCE</scope>
    <source>
        <strain evidence="7">CBS 183.55</strain>
    </source>
</reference>
<accession>A0A6A5R726</accession>
<dbReference type="SUPFAM" id="SSF54001">
    <property type="entry name" value="Cysteine proteinases"/>
    <property type="match status" value="1"/>
</dbReference>
<gene>
    <name evidence="7" type="ORF">M421DRAFT_426508</name>
</gene>
<feature type="region of interest" description="Disordered" evidence="5">
    <location>
        <begin position="327"/>
        <end position="381"/>
    </location>
</feature>
<feature type="region of interest" description="Disordered" evidence="5">
    <location>
        <begin position="265"/>
        <end position="315"/>
    </location>
</feature>
<dbReference type="RefSeq" id="XP_033443027.1">
    <property type="nucleotide sequence ID" value="XM_033594419.1"/>
</dbReference>
<dbReference type="InterPro" id="IPR038765">
    <property type="entry name" value="Papain-like_cys_pep_sf"/>
</dbReference>
<evidence type="ECO:0000256" key="5">
    <source>
        <dbReference type="SAM" id="MobiDB-lite"/>
    </source>
</evidence>
<evidence type="ECO:0000313" key="8">
    <source>
        <dbReference type="Proteomes" id="UP000800082"/>
    </source>
</evidence>
<keyword evidence="3" id="KW-0378">Hydrolase</keyword>
<name>A0A6A5R726_9PLEO</name>
<evidence type="ECO:0000256" key="3">
    <source>
        <dbReference type="ARBA" id="ARBA00022801"/>
    </source>
</evidence>
<dbReference type="GO" id="GO:0008234">
    <property type="term" value="F:cysteine-type peptidase activity"/>
    <property type="evidence" value="ECO:0007669"/>
    <property type="project" value="InterPro"/>
</dbReference>
<evidence type="ECO:0000313" key="7">
    <source>
        <dbReference type="EMBL" id="KAF1922774.1"/>
    </source>
</evidence>